<accession>A0A0D2MKV6</accession>
<dbReference type="Proteomes" id="UP000054498">
    <property type="component" value="Unassembled WGS sequence"/>
</dbReference>
<keyword evidence="3" id="KW-1185">Reference proteome</keyword>
<dbReference type="KEGG" id="mng:MNEG_6787"/>
<dbReference type="STRING" id="145388.A0A0D2MKV6"/>
<gene>
    <name evidence="2" type="ORF">MNEG_6787</name>
</gene>
<proteinExistence type="predicted"/>
<evidence type="ECO:0000256" key="1">
    <source>
        <dbReference type="SAM" id="MobiDB-lite"/>
    </source>
</evidence>
<dbReference type="EMBL" id="KK101357">
    <property type="protein sequence ID" value="KIZ01172.1"/>
    <property type="molecule type" value="Genomic_DNA"/>
</dbReference>
<evidence type="ECO:0000313" key="3">
    <source>
        <dbReference type="Proteomes" id="UP000054498"/>
    </source>
</evidence>
<reference evidence="2 3" key="1">
    <citation type="journal article" date="2013" name="BMC Genomics">
        <title>Reconstruction of the lipid metabolism for the microalga Monoraphidium neglectum from its genome sequence reveals characteristics suitable for biofuel production.</title>
        <authorList>
            <person name="Bogen C."/>
            <person name="Al-Dilaimi A."/>
            <person name="Albersmeier A."/>
            <person name="Wichmann J."/>
            <person name="Grundmann M."/>
            <person name="Rupp O."/>
            <person name="Lauersen K.J."/>
            <person name="Blifernez-Klassen O."/>
            <person name="Kalinowski J."/>
            <person name="Goesmann A."/>
            <person name="Mussgnug J.H."/>
            <person name="Kruse O."/>
        </authorList>
    </citation>
    <scope>NUCLEOTIDE SEQUENCE [LARGE SCALE GENOMIC DNA]</scope>
    <source>
        <strain evidence="2 3">SAG 48.87</strain>
    </source>
</reference>
<dbReference type="PANTHER" id="PTHR38585">
    <property type="entry name" value="TRANSMEMBRANE PROTEIN"/>
    <property type="match status" value="1"/>
</dbReference>
<dbReference type="AlphaFoldDB" id="A0A0D2MKV6"/>
<dbReference type="OrthoDB" id="70850at2759"/>
<name>A0A0D2MKV6_9CHLO</name>
<organism evidence="2 3">
    <name type="scientific">Monoraphidium neglectum</name>
    <dbReference type="NCBI Taxonomy" id="145388"/>
    <lineage>
        <taxon>Eukaryota</taxon>
        <taxon>Viridiplantae</taxon>
        <taxon>Chlorophyta</taxon>
        <taxon>core chlorophytes</taxon>
        <taxon>Chlorophyceae</taxon>
        <taxon>CS clade</taxon>
        <taxon>Sphaeropleales</taxon>
        <taxon>Selenastraceae</taxon>
        <taxon>Monoraphidium</taxon>
    </lineage>
</organism>
<dbReference type="RefSeq" id="XP_013900191.1">
    <property type="nucleotide sequence ID" value="XM_014044737.1"/>
</dbReference>
<evidence type="ECO:0000313" key="2">
    <source>
        <dbReference type="EMBL" id="KIZ01172.1"/>
    </source>
</evidence>
<dbReference type="GeneID" id="25739663"/>
<feature type="region of interest" description="Disordered" evidence="1">
    <location>
        <begin position="236"/>
        <end position="256"/>
    </location>
</feature>
<feature type="compositionally biased region" description="Basic and acidic residues" evidence="1">
    <location>
        <begin position="348"/>
        <end position="357"/>
    </location>
</feature>
<protein>
    <submittedName>
        <fullName evidence="2">Uncharacterized protein</fullName>
    </submittedName>
</protein>
<sequence length="446" mass="45859">MQIARRAVTKVAPYAAQALVSMAAYSVGLTATQLVGYCLRISCRTPVLGPCLGMAGVGFASVLAGQASLAARRAFEDGVDGGGGGAKRQLRWWAPVNLEDAAVDAALGILIFKGVGGRFSALMPSDLAAPGALAFESVPARGDGYAPPGARRELARIFRRDGCHHCGTRQGSVIGDHMPPNKVALASSGVVGKLEAWANDLPMLKQPTKLPTHAKVRTKLPFPPLLGILVGLRQNAPTWQPPPAGGPGGGGTRGRRAPAWSPLALAAVLAPSSVPLQLPLASLSGASSPLLGAGPSCASDLWAPAAALQQQQQHQQQQQQLVLAHGSVGSHLDGSGGATASQQTGEAQRCEARDRRGPSQVPLHLLGSFQPWSQAPPPAGAVHYGRHDYAAAGDAACRVAAVPSLADDGVHGDVDARQGGETVPADAKHRAQAAFDRHVTSWGAYA</sequence>
<feature type="region of interest" description="Disordered" evidence="1">
    <location>
        <begin position="327"/>
        <end position="359"/>
    </location>
</feature>
<dbReference type="PANTHER" id="PTHR38585:SF1">
    <property type="entry name" value="TRANSMEMBRANE PROTEIN"/>
    <property type="match status" value="1"/>
</dbReference>